<keyword evidence="2" id="KW-1185">Reference proteome</keyword>
<dbReference type="WBParaSite" id="ASIM_0000812701-mRNA-1">
    <property type="protein sequence ID" value="ASIM_0000812701-mRNA-1"/>
    <property type="gene ID" value="ASIM_0000812701"/>
</dbReference>
<sequence length="89" mass="10318">MNTGFGRHALNVRGEPMNVDDANQAKGLDPTYAAERIFSALVNRKTELLLAPLLHRLGIFLRWLWPNLFFYLNYRRSLKEAAIHHAKQE</sequence>
<evidence type="ECO:0000313" key="1">
    <source>
        <dbReference type="EMBL" id="VDK30298.1"/>
    </source>
</evidence>
<reference evidence="1 2" key="2">
    <citation type="submission" date="2018-11" db="EMBL/GenBank/DDBJ databases">
        <authorList>
            <consortium name="Pathogen Informatics"/>
        </authorList>
    </citation>
    <scope>NUCLEOTIDE SEQUENCE [LARGE SCALE GENOMIC DNA]</scope>
</reference>
<gene>
    <name evidence="1" type="ORF">ASIM_LOCUS7892</name>
</gene>
<name>A0A0M3JKF4_ANISI</name>
<dbReference type="AlphaFoldDB" id="A0A0M3JKF4"/>
<proteinExistence type="predicted"/>
<dbReference type="Proteomes" id="UP000267096">
    <property type="component" value="Unassembled WGS sequence"/>
</dbReference>
<organism evidence="3">
    <name type="scientific">Anisakis simplex</name>
    <name type="common">Herring worm</name>
    <dbReference type="NCBI Taxonomy" id="6269"/>
    <lineage>
        <taxon>Eukaryota</taxon>
        <taxon>Metazoa</taxon>
        <taxon>Ecdysozoa</taxon>
        <taxon>Nematoda</taxon>
        <taxon>Chromadorea</taxon>
        <taxon>Rhabditida</taxon>
        <taxon>Spirurina</taxon>
        <taxon>Ascaridomorpha</taxon>
        <taxon>Ascaridoidea</taxon>
        <taxon>Anisakidae</taxon>
        <taxon>Anisakis</taxon>
        <taxon>Anisakis simplex complex</taxon>
    </lineage>
</organism>
<dbReference type="OrthoDB" id="5307821at2759"/>
<accession>A0A0M3JKF4</accession>
<protein>
    <submittedName>
        <fullName evidence="3">Catalase</fullName>
    </submittedName>
</protein>
<dbReference type="EMBL" id="UYRR01020058">
    <property type="protein sequence ID" value="VDK30298.1"/>
    <property type="molecule type" value="Genomic_DNA"/>
</dbReference>
<evidence type="ECO:0000313" key="2">
    <source>
        <dbReference type="Proteomes" id="UP000267096"/>
    </source>
</evidence>
<reference evidence="3" key="1">
    <citation type="submission" date="2017-02" db="UniProtKB">
        <authorList>
            <consortium name="WormBaseParasite"/>
        </authorList>
    </citation>
    <scope>IDENTIFICATION</scope>
</reference>
<evidence type="ECO:0000313" key="3">
    <source>
        <dbReference type="WBParaSite" id="ASIM_0000812701-mRNA-1"/>
    </source>
</evidence>